<comment type="caution">
    <text evidence="2">The sequence shown here is derived from an EMBL/GenBank/DDBJ whole genome shotgun (WGS) entry which is preliminary data.</text>
</comment>
<protein>
    <submittedName>
        <fullName evidence="2">Fumarylacetoacetate hydrolase family protein</fullName>
    </submittedName>
</protein>
<accession>A0A926N774</accession>
<dbReference type="RefSeq" id="WP_191142338.1">
    <property type="nucleotide sequence ID" value="NZ_JACXAH010000018.1"/>
</dbReference>
<dbReference type="GO" id="GO:0016787">
    <property type="term" value="F:hydrolase activity"/>
    <property type="evidence" value="ECO:0007669"/>
    <property type="project" value="UniProtKB-KW"/>
</dbReference>
<keyword evidence="3" id="KW-1185">Reference proteome</keyword>
<keyword evidence="2" id="KW-0378">Hydrolase</keyword>
<dbReference type="PANTHER" id="PTHR43211:SF1">
    <property type="entry name" value="BLL6422 PROTEIN"/>
    <property type="match status" value="1"/>
</dbReference>
<evidence type="ECO:0000313" key="2">
    <source>
        <dbReference type="EMBL" id="MBD1373151.1"/>
    </source>
</evidence>
<dbReference type="Proteomes" id="UP000661691">
    <property type="component" value="Unassembled WGS sequence"/>
</dbReference>
<dbReference type="AlphaFoldDB" id="A0A926N774"/>
<organism evidence="2 3">
    <name type="scientific">Polycladospora coralii</name>
    <dbReference type="NCBI Taxonomy" id="2771432"/>
    <lineage>
        <taxon>Bacteria</taxon>
        <taxon>Bacillati</taxon>
        <taxon>Bacillota</taxon>
        <taxon>Bacilli</taxon>
        <taxon>Bacillales</taxon>
        <taxon>Thermoactinomycetaceae</taxon>
        <taxon>Polycladospora</taxon>
    </lineage>
</organism>
<dbReference type="Gene3D" id="3.90.850.10">
    <property type="entry name" value="Fumarylacetoacetase-like, C-terminal domain"/>
    <property type="match status" value="1"/>
</dbReference>
<dbReference type="EMBL" id="JACXAH010000018">
    <property type="protein sequence ID" value="MBD1373151.1"/>
    <property type="molecule type" value="Genomic_DNA"/>
</dbReference>
<dbReference type="InterPro" id="IPR036663">
    <property type="entry name" value="Fumarylacetoacetase_C_sf"/>
</dbReference>
<gene>
    <name evidence="2" type="ORF">IC620_12375</name>
</gene>
<reference evidence="2" key="1">
    <citation type="submission" date="2020-09" db="EMBL/GenBank/DDBJ databases">
        <title>A novel bacterium of genus Hazenella, isolated from South China Sea.</title>
        <authorList>
            <person name="Huang H."/>
            <person name="Mo K."/>
            <person name="Hu Y."/>
        </authorList>
    </citation>
    <scope>NUCLEOTIDE SEQUENCE</scope>
    <source>
        <strain evidence="2">IB182357</strain>
    </source>
</reference>
<dbReference type="PANTHER" id="PTHR43211">
    <property type="entry name" value="FUMARYLACETOACETATE HYDROLASE"/>
    <property type="match status" value="1"/>
</dbReference>
<dbReference type="InterPro" id="IPR011234">
    <property type="entry name" value="Fumarylacetoacetase-like_C"/>
</dbReference>
<evidence type="ECO:0000313" key="3">
    <source>
        <dbReference type="Proteomes" id="UP000661691"/>
    </source>
</evidence>
<feature type="domain" description="Fumarylacetoacetase-like C-terminal" evidence="1">
    <location>
        <begin position="114"/>
        <end position="334"/>
    </location>
</feature>
<sequence>MQLVTYVVKADELNIQTTGELGGRLGWIRGDYVVDAVFAQKWLQQEKEMIFSYHMPHDLLDFMKKESVDIVHLRQIDQWLDDTTFERESVEGEPIAIHIEEAQYLSPIPIPNSVRDFYAFEDHVKTARHRRGLDMIPEWYQLPVFYFSNHRSVVGHEVPIRKPAYTECLDYELEVACIIGKRGKDISRLDAHQYIAGLSILNDWSARDVQRREMTVGLGPAKGKDFATSIGPCMVTLDDLEDRRSGEHWDLEMTAKINGQTLSRGNLKDLHWSFAQMIERASEGVELFPGDIIGSGTVGTGCILELGTEVHRYLEPGDQVELEVERLGVLKNVITK</sequence>
<dbReference type="Pfam" id="PF01557">
    <property type="entry name" value="FAA_hydrolase"/>
    <property type="match status" value="1"/>
</dbReference>
<proteinExistence type="predicted"/>
<name>A0A926N774_9BACL</name>
<evidence type="ECO:0000259" key="1">
    <source>
        <dbReference type="Pfam" id="PF01557"/>
    </source>
</evidence>
<dbReference type="SUPFAM" id="SSF56529">
    <property type="entry name" value="FAH"/>
    <property type="match status" value="1"/>
</dbReference>